<feature type="region of interest" description="Disordered" evidence="13">
    <location>
        <begin position="34"/>
        <end position="57"/>
    </location>
</feature>
<proteinExistence type="inferred from homology"/>
<dbReference type="GO" id="GO:0016020">
    <property type="term" value="C:membrane"/>
    <property type="evidence" value="ECO:0007669"/>
    <property type="project" value="UniProtKB-SubCell"/>
</dbReference>
<evidence type="ECO:0000256" key="10">
    <source>
        <dbReference type="ARBA" id="ARBA00023201"/>
    </source>
</evidence>
<keyword evidence="9" id="KW-0325">Glycoprotein</keyword>
<sequence length="713" mass="79617">MTNIPSEYDGWKVELRVRTDVTISFPALTRARSTQGKSCCRASPPPSSRSQPIPTHSRVEVSTVAASIAMELANRKDMGKEDSFTPLALAATPDVREVKPVQCVPTSTVGTGYTSYRKPSRFRRFALDTDIHGMKHLIKRGPIRRTAWVLMLLLSLGLMSFECMESLIYYFEFHHVTKVELQYTNNMTFPAVTICNMNKYRRSALGMRDLATVGPYIGIVDRQQFTLQQEHLYPKSWVDKVKNENLKALSKMSTGHQDFAVFVKRVGHQVDDMIVNCEWRGSPCTAKNFSHTFTHLGNCYTFNAMTLAGKVLSSSKPGEGTRWPVCTPERYQCAYEKLVRVTEGDLCACRSPCHNVKYNVKLSTLKLRPRSVAKVLSNNSFINMSDKEIQCTAKNFSHTFTHLGNCYTFNAMTLAGKVLSSSKPGEGNGLKVTVNIENDEYMATNDVAGDAMDAGIKVMVHPQHEPPFVKELGFAVSPGFHTFVAIRKEVITTLPAPYGNCQQKGNQEHYSEYSLSACRIECETQHVIQECGCRLVEMPGTRWPVCTPERYQCAYEKLVRVTEGDLCACRSPCHNVKYNVKLSTLKLRPRSVAKVLSNNSFINMSDKEIHDNIAVLNVYYEALNYESIVQIPAIETEGLLGDLGGQMGLFLGASFLTLVEVFEYLMDELYGRVLKRCCRCKATASAHTSSPSADVLSVNINGSATQLPQTSRA</sequence>
<accession>C3ZGZ9</accession>
<keyword evidence="2 12" id="KW-0813">Transport</keyword>
<dbReference type="GO" id="GO:0005272">
    <property type="term" value="F:sodium channel activity"/>
    <property type="evidence" value="ECO:0007669"/>
    <property type="project" value="UniProtKB-KW"/>
</dbReference>
<evidence type="ECO:0000256" key="4">
    <source>
        <dbReference type="ARBA" id="ARBA00022692"/>
    </source>
</evidence>
<dbReference type="PRINTS" id="PR01078">
    <property type="entry name" value="AMINACHANNEL"/>
</dbReference>
<comment type="similarity">
    <text evidence="12">Belongs to the amiloride-sensitive sodium channel (TC 1.A.6) family.</text>
</comment>
<evidence type="ECO:0000256" key="7">
    <source>
        <dbReference type="ARBA" id="ARBA00023065"/>
    </source>
</evidence>
<dbReference type="AlphaFoldDB" id="C3ZGZ9"/>
<evidence type="ECO:0000256" key="12">
    <source>
        <dbReference type="RuleBase" id="RU000679"/>
    </source>
</evidence>
<gene>
    <name evidence="14" type="ORF">BRAFLDRAFT_85006</name>
</gene>
<keyword evidence="11 12" id="KW-0407">Ion channel</keyword>
<evidence type="ECO:0000256" key="2">
    <source>
        <dbReference type="ARBA" id="ARBA00022448"/>
    </source>
</evidence>
<comment type="subcellular location">
    <subcellularLocation>
        <location evidence="1">Membrane</location>
        <topology evidence="1">Multi-pass membrane protein</topology>
    </subcellularLocation>
</comment>
<evidence type="ECO:0000256" key="11">
    <source>
        <dbReference type="ARBA" id="ARBA00023303"/>
    </source>
</evidence>
<dbReference type="Gene3D" id="2.60.470.10">
    <property type="entry name" value="Acid-sensing ion channels like domains"/>
    <property type="match status" value="2"/>
</dbReference>
<dbReference type="PANTHER" id="PTHR11690">
    <property type="entry name" value="AMILORIDE-SENSITIVE SODIUM CHANNEL-RELATED"/>
    <property type="match status" value="1"/>
</dbReference>
<evidence type="ECO:0000256" key="6">
    <source>
        <dbReference type="ARBA" id="ARBA00023053"/>
    </source>
</evidence>
<dbReference type="InterPro" id="IPR020903">
    <property type="entry name" value="ENaC_CS"/>
</dbReference>
<dbReference type="InterPro" id="IPR001873">
    <property type="entry name" value="ENaC"/>
</dbReference>
<keyword evidence="6" id="KW-0915">Sodium</keyword>
<dbReference type="InParanoid" id="C3ZGZ9"/>
<evidence type="ECO:0000256" key="9">
    <source>
        <dbReference type="ARBA" id="ARBA00023180"/>
    </source>
</evidence>
<keyword evidence="7 12" id="KW-0406">Ion transport</keyword>
<keyword evidence="8" id="KW-0472">Membrane</keyword>
<protein>
    <submittedName>
        <fullName evidence="14">Uncharacterized protein</fullName>
    </submittedName>
</protein>
<evidence type="ECO:0000256" key="3">
    <source>
        <dbReference type="ARBA" id="ARBA00022461"/>
    </source>
</evidence>
<dbReference type="FunFam" id="1.10.287.770:FF:000001">
    <property type="entry name" value="Acid-sensing ion channel subunit 1"/>
    <property type="match status" value="1"/>
</dbReference>
<evidence type="ECO:0000256" key="5">
    <source>
        <dbReference type="ARBA" id="ARBA00022989"/>
    </source>
</evidence>
<keyword evidence="3 12" id="KW-0894">Sodium channel</keyword>
<dbReference type="Gene3D" id="1.10.287.770">
    <property type="entry name" value="YojJ-like"/>
    <property type="match status" value="1"/>
</dbReference>
<evidence type="ECO:0000313" key="14">
    <source>
        <dbReference type="EMBL" id="EEN48146.1"/>
    </source>
</evidence>
<evidence type="ECO:0000256" key="1">
    <source>
        <dbReference type="ARBA" id="ARBA00004141"/>
    </source>
</evidence>
<dbReference type="eggNOG" id="KOG4294">
    <property type="taxonomic scope" value="Eukaryota"/>
</dbReference>
<organism>
    <name type="scientific">Branchiostoma floridae</name>
    <name type="common">Florida lancelet</name>
    <name type="synonym">Amphioxus</name>
    <dbReference type="NCBI Taxonomy" id="7739"/>
    <lineage>
        <taxon>Eukaryota</taxon>
        <taxon>Metazoa</taxon>
        <taxon>Chordata</taxon>
        <taxon>Cephalochordata</taxon>
        <taxon>Leptocardii</taxon>
        <taxon>Amphioxiformes</taxon>
        <taxon>Branchiostomatidae</taxon>
        <taxon>Branchiostoma</taxon>
    </lineage>
</organism>
<feature type="compositionally biased region" description="Low complexity" evidence="13">
    <location>
        <begin position="38"/>
        <end position="54"/>
    </location>
</feature>
<reference evidence="14" key="1">
    <citation type="journal article" date="2008" name="Nature">
        <title>The amphioxus genome and the evolution of the chordate karyotype.</title>
        <authorList>
            <consortium name="US DOE Joint Genome Institute (JGI-PGF)"/>
            <person name="Putnam N.H."/>
            <person name="Butts T."/>
            <person name="Ferrier D.E.K."/>
            <person name="Furlong R.F."/>
            <person name="Hellsten U."/>
            <person name="Kawashima T."/>
            <person name="Robinson-Rechavi M."/>
            <person name="Shoguchi E."/>
            <person name="Terry A."/>
            <person name="Yu J.-K."/>
            <person name="Benito-Gutierrez E.L."/>
            <person name="Dubchak I."/>
            <person name="Garcia-Fernandez J."/>
            <person name="Gibson-Brown J.J."/>
            <person name="Grigoriev I.V."/>
            <person name="Horton A.C."/>
            <person name="de Jong P.J."/>
            <person name="Jurka J."/>
            <person name="Kapitonov V.V."/>
            <person name="Kohara Y."/>
            <person name="Kuroki Y."/>
            <person name="Lindquist E."/>
            <person name="Lucas S."/>
            <person name="Osoegawa K."/>
            <person name="Pennacchio L.A."/>
            <person name="Salamov A.A."/>
            <person name="Satou Y."/>
            <person name="Sauka-Spengler T."/>
            <person name="Schmutz J."/>
            <person name="Shin-I T."/>
            <person name="Toyoda A."/>
            <person name="Bronner-Fraser M."/>
            <person name="Fujiyama A."/>
            <person name="Holland L.Z."/>
            <person name="Holland P.W.H."/>
            <person name="Satoh N."/>
            <person name="Rokhsar D.S."/>
        </authorList>
    </citation>
    <scope>NUCLEOTIDE SEQUENCE [LARGE SCALE GENOMIC DNA]</scope>
    <source>
        <strain evidence="14">S238N-H82</strain>
        <tissue evidence="14">Testes</tissue>
    </source>
</reference>
<keyword evidence="5" id="KW-1133">Transmembrane helix</keyword>
<dbReference type="EMBL" id="GG666621">
    <property type="protein sequence ID" value="EEN48146.1"/>
    <property type="molecule type" value="Genomic_DNA"/>
</dbReference>
<name>C3ZGZ9_BRAFL</name>
<evidence type="ECO:0000256" key="13">
    <source>
        <dbReference type="SAM" id="MobiDB-lite"/>
    </source>
</evidence>
<dbReference type="Pfam" id="PF00858">
    <property type="entry name" value="ASC"/>
    <property type="match status" value="2"/>
</dbReference>
<dbReference type="PROSITE" id="PS01206">
    <property type="entry name" value="ASC"/>
    <property type="match status" value="1"/>
</dbReference>
<dbReference type="PANTHER" id="PTHR11690:SF222">
    <property type="entry name" value="AMILORIDE-SENSITIVE SODIUM CHANNEL SUBUNIT GAMMA"/>
    <property type="match status" value="1"/>
</dbReference>
<keyword evidence="10 12" id="KW-0739">Sodium transport</keyword>
<keyword evidence="4 12" id="KW-0812">Transmembrane</keyword>
<evidence type="ECO:0000256" key="8">
    <source>
        <dbReference type="ARBA" id="ARBA00023136"/>
    </source>
</evidence>